<keyword evidence="2" id="KW-1185">Reference proteome</keyword>
<name>A0A840UN01_9FIRM</name>
<proteinExistence type="predicted"/>
<dbReference type="InterPro" id="IPR003772">
    <property type="entry name" value="YceD"/>
</dbReference>
<evidence type="ECO:0000313" key="1">
    <source>
        <dbReference type="EMBL" id="MBB5336068.1"/>
    </source>
</evidence>
<dbReference type="Pfam" id="PF02620">
    <property type="entry name" value="YceD"/>
    <property type="match status" value="1"/>
</dbReference>
<dbReference type="AlphaFoldDB" id="A0A840UN01"/>
<evidence type="ECO:0008006" key="3">
    <source>
        <dbReference type="Google" id="ProtNLM"/>
    </source>
</evidence>
<evidence type="ECO:0000313" key="2">
    <source>
        <dbReference type="Proteomes" id="UP000559117"/>
    </source>
</evidence>
<gene>
    <name evidence="1" type="ORF">HNR32_001212</name>
</gene>
<reference evidence="1 2" key="1">
    <citation type="submission" date="2020-08" db="EMBL/GenBank/DDBJ databases">
        <title>Genomic Encyclopedia of Type Strains, Phase IV (KMG-IV): sequencing the most valuable type-strain genomes for metagenomic binning, comparative biology and taxonomic classification.</title>
        <authorList>
            <person name="Goeker M."/>
        </authorList>
    </citation>
    <scope>NUCLEOTIDE SEQUENCE [LARGE SCALE GENOMIC DNA]</scope>
    <source>
        <strain evidence="1 2">DSM 24661</strain>
    </source>
</reference>
<protein>
    <recommendedName>
        <fullName evidence="3">DUF177 domain-containing protein</fullName>
    </recommendedName>
</protein>
<comment type="caution">
    <text evidence="1">The sequence shown here is derived from an EMBL/GenBank/DDBJ whole genome shotgun (WGS) entry which is preliminary data.</text>
</comment>
<dbReference type="Proteomes" id="UP000559117">
    <property type="component" value="Unassembled WGS sequence"/>
</dbReference>
<sequence length="167" mass="18671">MMKIKLSDVNNASGRNYRFAFNLPADEFNFPTDDYQIIGTIEVSGIAENTGTGYHLQGSVKCQRHFICDRCLGKITEDQVNDFDEIYAVDAPETQKDVNLFSGDFVDITDLVHDVVIVAQPMANLCKPDCRGLCPKCGINLNEQQCDCDTTIIDARLTVLKKLLEKD</sequence>
<organism evidence="1 2">
    <name type="scientific">Pectinatus brassicae</name>
    <dbReference type="NCBI Taxonomy" id="862415"/>
    <lineage>
        <taxon>Bacteria</taxon>
        <taxon>Bacillati</taxon>
        <taxon>Bacillota</taxon>
        <taxon>Negativicutes</taxon>
        <taxon>Selenomonadales</taxon>
        <taxon>Selenomonadaceae</taxon>
        <taxon>Pectinatus</taxon>
    </lineage>
</organism>
<dbReference type="RefSeq" id="WP_183860671.1">
    <property type="nucleotide sequence ID" value="NZ_JACHFH010000012.1"/>
</dbReference>
<accession>A0A840UN01</accession>
<dbReference type="EMBL" id="JACHFH010000012">
    <property type="protein sequence ID" value="MBB5336068.1"/>
    <property type="molecule type" value="Genomic_DNA"/>
</dbReference>